<feature type="region of interest" description="Disordered" evidence="1">
    <location>
        <begin position="151"/>
        <end position="192"/>
    </location>
</feature>
<feature type="region of interest" description="Disordered" evidence="1">
    <location>
        <begin position="760"/>
        <end position="796"/>
    </location>
</feature>
<gene>
    <name evidence="3" type="ORF">PFL1_06605</name>
</gene>
<proteinExistence type="predicted"/>
<evidence type="ECO:0000313" key="4">
    <source>
        <dbReference type="Proteomes" id="UP000053664"/>
    </source>
</evidence>
<dbReference type="HOGENOM" id="CLU_306317_0_0_1"/>
<dbReference type="Proteomes" id="UP000053664">
    <property type="component" value="Unassembled WGS sequence"/>
</dbReference>
<dbReference type="Pfam" id="PF20253">
    <property type="entry name" value="DUF6604"/>
    <property type="match status" value="1"/>
</dbReference>
<dbReference type="InterPro" id="IPR046539">
    <property type="entry name" value="DUF6604"/>
</dbReference>
<feature type="region of interest" description="Disordered" evidence="1">
    <location>
        <begin position="337"/>
        <end position="358"/>
    </location>
</feature>
<dbReference type="EMBL" id="KE361649">
    <property type="protein sequence ID" value="EPQ25931.1"/>
    <property type="molecule type" value="Genomic_DNA"/>
</dbReference>
<dbReference type="AlphaFoldDB" id="A0A061H5S0"/>
<feature type="compositionally biased region" description="Low complexity" evidence="1">
    <location>
        <begin position="938"/>
        <end position="967"/>
    </location>
</feature>
<dbReference type="KEGG" id="pfp:PFL1_06605"/>
<dbReference type="RefSeq" id="XP_007882338.1">
    <property type="nucleotide sequence ID" value="XM_007884147.1"/>
</dbReference>
<evidence type="ECO:0000256" key="1">
    <source>
        <dbReference type="SAM" id="MobiDB-lite"/>
    </source>
</evidence>
<feature type="compositionally biased region" description="Basic and acidic residues" evidence="1">
    <location>
        <begin position="699"/>
        <end position="710"/>
    </location>
</feature>
<dbReference type="PANTHER" id="PTHR38795">
    <property type="entry name" value="DUF6604 DOMAIN-CONTAINING PROTEIN"/>
    <property type="match status" value="1"/>
</dbReference>
<feature type="compositionally biased region" description="Basic and acidic residues" evidence="1">
    <location>
        <begin position="783"/>
        <end position="796"/>
    </location>
</feature>
<dbReference type="PANTHER" id="PTHR38795:SF1">
    <property type="entry name" value="DUF6604 DOMAIN-CONTAINING PROTEIN"/>
    <property type="match status" value="1"/>
</dbReference>
<protein>
    <recommendedName>
        <fullName evidence="2">DUF6604 domain-containing protein</fullName>
    </recommendedName>
</protein>
<feature type="compositionally biased region" description="Gly residues" evidence="1">
    <location>
        <begin position="768"/>
        <end position="779"/>
    </location>
</feature>
<accession>A0A061H5S0</accession>
<feature type="region of interest" description="Disordered" evidence="1">
    <location>
        <begin position="936"/>
        <end position="967"/>
    </location>
</feature>
<sequence>MDGYVSNYWLYKRDTDRCASWLATTALSLGFPRKRFLAAKADLRKNLGSRGTGSDRCTKAGGGGGATPNPPAQQYRYILKTCQLVELAQFIADKGHAVPVDKLALVRRCLSRRLACLKFYEGRSPICTKHSHFVNVLAEVIRILQPFEQSKSGGGSGGDGCVEAVQQSQPDVEKEVRAKKRGKRGKARAKASSAAEAAETSVDVTIDDLVSQLHLCAIDAEGGGDDKYEAETEEPLHFRVESDVNEALVAFMAFYADLRDVRRYLEHLWNDFRHHRADLVTASLTTNAAFELVERVHQDVVERYSSLFSGPKDLIETLAEYAVKLRTGNWQGRRDDAAACCDPSGGTGNSGSSGSSSVDAEEAVKEAWSFVAEHLCLLPFSLASDWQETRADSTSLPSLFLLFDDGAPGRDVAALSSEERRQLAVELVWTTLADFATFDSRVVRGTKLADGEGRIPDFSTNSADAFTRDVCRFIRSGRDPSLLLAFELQVYVDINCILQYDNRRGRVEARFHLRQARRSLEEAVANECKPNLCEHHRRELSASIRSVRNYLHELQLRNIHAPQAAFADEEAWSPAIRIPLLDRHPTFCGLQAYRGLKVLRETGANESKCSDLALAGIHLYNVCRGALACDGPAADALSWPDAELVVELHGVERLFDSSRPPTTLEEARRSALKACGYPKQLIDSVVDGSSTGDPLPPASDKRSSSEDESGDRFAFDSAFFSAFDDTPCPCPRHKTAWLQFDLDEGKLQRLLAEAEARQLPAAQEGSHAGDGGVDIGGDGAAAEAERTETPMHREGSKTKRAPWIAELLAILAEGLGADMPQLCFDYVAFNTRCSQVFEALYATLADERESLGASEPFPHSCKPLQVVCEMMSSMLWCRFVAQSEQPGIFVLHIVEKQHELLARVARVMRAKLADVGADAGCRQLHALQLSHVAGWDGGSAASSSETATGSGEGGDSSSSSNSNGNSR</sequence>
<dbReference type="GeneID" id="19320677"/>
<name>A0A061H5S0_9BASI</name>
<evidence type="ECO:0000313" key="3">
    <source>
        <dbReference type="EMBL" id="EPQ25931.1"/>
    </source>
</evidence>
<reference evidence="3 4" key="1">
    <citation type="journal article" date="2013" name="Plant Cell">
        <title>The transition from a phytopathogenic smut ancestor to an anamorphic biocontrol agent deciphered by comparative whole-genome analysis.</title>
        <authorList>
            <person name="Lefebvre F."/>
            <person name="Joly D.L."/>
            <person name="Labbe C."/>
            <person name="Teichmann B."/>
            <person name="Linning R."/>
            <person name="Belzile F."/>
            <person name="Bakkeren G."/>
            <person name="Belanger R.R."/>
        </authorList>
    </citation>
    <scope>NUCLEOTIDE SEQUENCE [LARGE SCALE GENOMIC DNA]</scope>
    <source>
        <strain evidence="3 4">PF-1</strain>
    </source>
</reference>
<feature type="domain" description="DUF6604" evidence="2">
    <location>
        <begin position="11"/>
        <end position="301"/>
    </location>
</feature>
<feature type="compositionally biased region" description="Basic residues" evidence="1">
    <location>
        <begin position="177"/>
        <end position="189"/>
    </location>
</feature>
<feature type="region of interest" description="Disordered" evidence="1">
    <location>
        <begin position="686"/>
        <end position="710"/>
    </location>
</feature>
<evidence type="ECO:0000259" key="2">
    <source>
        <dbReference type="Pfam" id="PF20253"/>
    </source>
</evidence>
<organism evidence="3 4">
    <name type="scientific">Pseudozyma flocculosa PF-1</name>
    <dbReference type="NCBI Taxonomy" id="1277687"/>
    <lineage>
        <taxon>Eukaryota</taxon>
        <taxon>Fungi</taxon>
        <taxon>Dikarya</taxon>
        <taxon>Basidiomycota</taxon>
        <taxon>Ustilaginomycotina</taxon>
        <taxon>Ustilaginomycetes</taxon>
        <taxon>Ustilaginales</taxon>
        <taxon>Ustilaginaceae</taxon>
        <taxon>Pseudozyma</taxon>
    </lineage>
</organism>